<keyword evidence="3" id="KW-1185">Reference proteome</keyword>
<organism evidence="2 3">
    <name type="scientific">Geosmithia morbida</name>
    <dbReference type="NCBI Taxonomy" id="1094350"/>
    <lineage>
        <taxon>Eukaryota</taxon>
        <taxon>Fungi</taxon>
        <taxon>Dikarya</taxon>
        <taxon>Ascomycota</taxon>
        <taxon>Pezizomycotina</taxon>
        <taxon>Sordariomycetes</taxon>
        <taxon>Hypocreomycetidae</taxon>
        <taxon>Hypocreales</taxon>
        <taxon>Bionectriaceae</taxon>
        <taxon>Geosmithia</taxon>
    </lineage>
</organism>
<name>A0A9P5D541_9HYPO</name>
<accession>A0A9P5D541</accession>
<dbReference type="AlphaFoldDB" id="A0A9P5D541"/>
<evidence type="ECO:0000256" key="1">
    <source>
        <dbReference type="SAM" id="MobiDB-lite"/>
    </source>
</evidence>
<comment type="caution">
    <text evidence="2">The sequence shown here is derived from an EMBL/GenBank/DDBJ whole genome shotgun (WGS) entry which is preliminary data.</text>
</comment>
<dbReference type="EMBL" id="JAANYQ010000001">
    <property type="protein sequence ID" value="KAF4126782.1"/>
    <property type="molecule type" value="Genomic_DNA"/>
</dbReference>
<dbReference type="GeneID" id="55966749"/>
<evidence type="ECO:0000313" key="3">
    <source>
        <dbReference type="Proteomes" id="UP000749293"/>
    </source>
</evidence>
<dbReference type="RefSeq" id="XP_035325434.1">
    <property type="nucleotide sequence ID" value="XM_035462504.1"/>
</dbReference>
<protein>
    <submittedName>
        <fullName evidence="2">Uncharacterized protein</fullName>
    </submittedName>
</protein>
<feature type="region of interest" description="Disordered" evidence="1">
    <location>
        <begin position="1"/>
        <end position="28"/>
    </location>
</feature>
<dbReference type="Proteomes" id="UP000749293">
    <property type="component" value="Unassembled WGS sequence"/>
</dbReference>
<reference evidence="2" key="1">
    <citation type="submission" date="2020-03" db="EMBL/GenBank/DDBJ databases">
        <title>Site-based positive gene gene selection in Geosmithia morbida across the United States reveals a broad range of putative effectors and factors for local host and environmental adapation.</title>
        <authorList>
            <person name="Onufrak A."/>
            <person name="Murdoch R.W."/>
            <person name="Gazis R."/>
            <person name="Huff M."/>
            <person name="Staton M."/>
            <person name="Klingeman W."/>
            <person name="Hadziabdic D."/>
        </authorList>
    </citation>
    <scope>NUCLEOTIDE SEQUENCE</scope>
    <source>
        <strain evidence="2">1262</strain>
    </source>
</reference>
<dbReference type="OrthoDB" id="5062424at2759"/>
<sequence>MNLHTGRGPLLLASQTGPIPVDNDPDGPPWSFVEKVTFSDSSPRSVTSSSTFSVFPVTGNINNLSVAGDEPRYVLPLENSPYPDDEAIDSTDPDTDDEAIGPMDPIDLRVVTVGYPDPPGVVLRKQFNIGTTREPGRSNVPCWIRGNYPPRLPRSPHDLCCPAHQGSGFDTHAFVDGYMDRTRKLEYQLRIQSDTARDLRRCITDSQLSIENLRKEEELSGKEKRKKHSFTLSQDIFNLEEEILAQQECLRQTRLASERIIVESYSRPPDDTLDPEMITPTDLGPPPKVGPFLLAAPSFAWESHHCSSTQMRKPDPLVPDWFPVFMSYNIVRFAPSHASVADCFRELLNIIHDLETEVGRSDADQTPHGFDMEWHRPHPGWDTVKRRRIGG</sequence>
<gene>
    <name evidence="2" type="ORF">GMORB2_0519</name>
</gene>
<evidence type="ECO:0000313" key="2">
    <source>
        <dbReference type="EMBL" id="KAF4126782.1"/>
    </source>
</evidence>
<proteinExistence type="predicted"/>